<name>A4AAF2_9GAMM</name>
<proteinExistence type="predicted"/>
<evidence type="ECO:0000259" key="2">
    <source>
        <dbReference type="Pfam" id="PF04773"/>
    </source>
</evidence>
<dbReference type="RefSeq" id="WP_023660043.1">
    <property type="nucleotide sequence ID" value="NZ_CM002299.1"/>
</dbReference>
<feature type="domain" description="FecR protein" evidence="2">
    <location>
        <begin position="118"/>
        <end position="209"/>
    </location>
</feature>
<evidence type="ECO:0000313" key="3">
    <source>
        <dbReference type="EMBL" id="EAQ97029.2"/>
    </source>
</evidence>
<keyword evidence="1" id="KW-0812">Transmembrane</keyword>
<keyword evidence="1" id="KW-1133">Transmembrane helix</keyword>
<sequence length="347" mass="38682">MPQTDHNDEDLSKLLRFGGAREELPEHLKLKWEQHTREELAKVQLDRRQRKSHYFRKLSAIAATVVAVAIGSTYLLQSTDTTEVYAVLLHAEGECAVEYAKSDTKNTVEPVLANNSDAVTGEDSFITFTYRDHEVRINENTNVKIMTDELVLLEGEIYISDDLDSSFQSNSQSIFLRTPHGSIRDIGTQFLVRASAERTEATVRNGKIRVDDGESEVEISARSREARQATLGASSTIEIISADARGSQWDWIYNAREGFAIDGRSALELLEWAAKEMGASLEFLSAAAERRAEFSILRGNVIVTNPQNTIDVVLESSELRAKLSENGVLTVWRAERDIQSGLTVTSS</sequence>
<dbReference type="Pfam" id="PF04773">
    <property type="entry name" value="FecR"/>
    <property type="match status" value="1"/>
</dbReference>
<comment type="caution">
    <text evidence="3">The sequence shown here is derived from an EMBL/GenBank/DDBJ whole genome shotgun (WGS) entry which is preliminary data.</text>
</comment>
<reference evidence="3 4" key="2">
    <citation type="journal article" date="2009" name="PLoS ONE">
        <title>The photosynthetic apparatus and its regulation in the aerobic gammaproteobacterium Congregibacter litoralis gen. nov., sp. nov.</title>
        <authorList>
            <person name="Spring S."/>
            <person name="Lunsdorf H."/>
            <person name="Fuchs B.M."/>
            <person name="Tindall B.J."/>
        </authorList>
    </citation>
    <scope>NUCLEOTIDE SEQUENCE [LARGE SCALE GENOMIC DNA]</scope>
    <source>
        <strain evidence="3">KT71</strain>
    </source>
</reference>
<evidence type="ECO:0000313" key="4">
    <source>
        <dbReference type="Proteomes" id="UP000019205"/>
    </source>
</evidence>
<dbReference type="AlphaFoldDB" id="A4AAF2"/>
<dbReference type="PANTHER" id="PTHR30273">
    <property type="entry name" value="PERIPLASMIC SIGNAL SENSOR AND SIGMA FACTOR ACTIVATOR FECR-RELATED"/>
    <property type="match status" value="1"/>
</dbReference>
<dbReference type="PANTHER" id="PTHR30273:SF2">
    <property type="entry name" value="PROTEIN FECR"/>
    <property type="match status" value="1"/>
</dbReference>
<accession>A4AAF2</accession>
<reference evidence="3 4" key="1">
    <citation type="journal article" date="2007" name="Proc. Natl. Acad. Sci. U.S.A.">
        <title>Characterization of a marine gammaproteobacterium capable of aerobic anoxygenic photosynthesis.</title>
        <authorList>
            <person name="Fuchs B.M."/>
            <person name="Spring S."/>
            <person name="Teeling H."/>
            <person name="Quast C."/>
            <person name="Wulf J."/>
            <person name="Schattenhofer M."/>
            <person name="Yan S."/>
            <person name="Ferriera S."/>
            <person name="Johnson J."/>
            <person name="Glockner F.O."/>
            <person name="Amann R."/>
        </authorList>
    </citation>
    <scope>NUCLEOTIDE SEQUENCE [LARGE SCALE GENOMIC DNA]</scope>
    <source>
        <strain evidence="3">KT71</strain>
    </source>
</reference>
<organism evidence="3 4">
    <name type="scientific">Congregibacter litoralis KT71</name>
    <dbReference type="NCBI Taxonomy" id="314285"/>
    <lineage>
        <taxon>Bacteria</taxon>
        <taxon>Pseudomonadati</taxon>
        <taxon>Pseudomonadota</taxon>
        <taxon>Gammaproteobacteria</taxon>
        <taxon>Cellvibrionales</taxon>
        <taxon>Halieaceae</taxon>
        <taxon>Congregibacter</taxon>
    </lineage>
</organism>
<dbReference type="Gene3D" id="2.60.120.1440">
    <property type="match status" value="1"/>
</dbReference>
<dbReference type="InterPro" id="IPR012373">
    <property type="entry name" value="Ferrdict_sens_TM"/>
</dbReference>
<keyword evidence="4" id="KW-1185">Reference proteome</keyword>
<protein>
    <submittedName>
        <fullName evidence="3">FecR family protein</fullName>
    </submittedName>
</protein>
<evidence type="ECO:0000256" key="1">
    <source>
        <dbReference type="SAM" id="Phobius"/>
    </source>
</evidence>
<dbReference type="GO" id="GO:0016989">
    <property type="term" value="F:sigma factor antagonist activity"/>
    <property type="evidence" value="ECO:0007669"/>
    <property type="project" value="TreeGrafter"/>
</dbReference>
<keyword evidence="1" id="KW-0472">Membrane</keyword>
<feature type="transmembrane region" description="Helical" evidence="1">
    <location>
        <begin position="58"/>
        <end position="76"/>
    </location>
</feature>
<dbReference type="Proteomes" id="UP000019205">
    <property type="component" value="Chromosome"/>
</dbReference>
<dbReference type="InterPro" id="IPR006860">
    <property type="entry name" value="FecR"/>
</dbReference>
<gene>
    <name evidence="3" type="ORF">KT71_12240</name>
</gene>
<dbReference type="EMBL" id="AAOA02000003">
    <property type="protein sequence ID" value="EAQ97029.2"/>
    <property type="molecule type" value="Genomic_DNA"/>
</dbReference>
<dbReference type="HOGENOM" id="CLU_798568_0_0_6"/>